<dbReference type="RefSeq" id="WP_248344728.1">
    <property type="nucleotide sequence ID" value="NZ_AP025592.1"/>
</dbReference>
<dbReference type="SUPFAM" id="SSF55874">
    <property type="entry name" value="ATPase domain of HSP90 chaperone/DNA topoisomerase II/histidine kinase"/>
    <property type="match status" value="1"/>
</dbReference>
<feature type="domain" description="Signal transduction histidine kinase dimerisation/phosphoacceptor" evidence="3">
    <location>
        <begin position="15"/>
        <end position="86"/>
    </location>
</feature>
<dbReference type="SMART" id="SM00388">
    <property type="entry name" value="HisKA"/>
    <property type="match status" value="1"/>
</dbReference>
<gene>
    <name evidence="4" type="ORF">AMPC_09100</name>
</gene>
<dbReference type="InterPro" id="IPR036097">
    <property type="entry name" value="HisK_dim/P_sf"/>
</dbReference>
<proteinExistence type="predicted"/>
<evidence type="ECO:0000256" key="2">
    <source>
        <dbReference type="ARBA" id="ARBA00012438"/>
    </source>
</evidence>
<evidence type="ECO:0000313" key="4">
    <source>
        <dbReference type="EMBL" id="BDG07797.1"/>
    </source>
</evidence>
<evidence type="ECO:0000259" key="3">
    <source>
        <dbReference type="SMART" id="SM00388"/>
    </source>
</evidence>
<dbReference type="Gene3D" id="1.10.287.130">
    <property type="match status" value="1"/>
</dbReference>
<dbReference type="CDD" id="cd00082">
    <property type="entry name" value="HisKA"/>
    <property type="match status" value="1"/>
</dbReference>
<reference evidence="5" key="1">
    <citation type="journal article" date="2022" name="Int. J. Syst. Evol. Microbiol.">
        <title>Anaeromyxobacter oryzae sp. nov., Anaeromyxobacter diazotrophicus sp. nov. and Anaeromyxobacter paludicola sp. nov., isolated from paddy soils.</title>
        <authorList>
            <person name="Itoh H."/>
            <person name="Xu Z."/>
            <person name="Mise K."/>
            <person name="Masuda Y."/>
            <person name="Ushijima N."/>
            <person name="Hayakawa C."/>
            <person name="Shiratori Y."/>
            <person name="Senoo K."/>
        </authorList>
    </citation>
    <scope>NUCLEOTIDE SEQUENCE [LARGE SCALE GENOMIC DNA]</scope>
    <source>
        <strain evidence="5">Red630</strain>
    </source>
</reference>
<name>A0ABN6N3M0_9BACT</name>
<sequence>MAEDAATLEGLHVEALTRLAGGVAHDVKNPLNAMALQLALLGDKVAGGGDGVAQACAQNLASLKTQIGRVDEVMRRFLSVADPSAEGNWLDLAAYAPDAVTLFGHEARRRGVELRCEAPSMPLRARCAPSAGARLVLALLLEAVSSCPPGSRILLSASAAGGEVRVALTRPAGGSFPGLLDAVRAGAEQLGGRLTVTAEGDVATRVLSLLGERTT</sequence>
<dbReference type="EMBL" id="AP025592">
    <property type="protein sequence ID" value="BDG07797.1"/>
    <property type="molecule type" value="Genomic_DNA"/>
</dbReference>
<dbReference type="EC" id="2.7.13.3" evidence="2"/>
<evidence type="ECO:0000313" key="5">
    <source>
        <dbReference type="Proteomes" id="UP001162734"/>
    </source>
</evidence>
<dbReference type="InterPro" id="IPR003661">
    <property type="entry name" value="HisK_dim/P_dom"/>
</dbReference>
<evidence type="ECO:0000256" key="1">
    <source>
        <dbReference type="ARBA" id="ARBA00000085"/>
    </source>
</evidence>
<dbReference type="InterPro" id="IPR036890">
    <property type="entry name" value="HATPase_C_sf"/>
</dbReference>
<accession>A0ABN6N3M0</accession>
<protein>
    <recommendedName>
        <fullName evidence="2">histidine kinase</fullName>
        <ecNumber evidence="2">2.7.13.3</ecNumber>
    </recommendedName>
</protein>
<keyword evidence="5" id="KW-1185">Reference proteome</keyword>
<comment type="catalytic activity">
    <reaction evidence="1">
        <text>ATP + protein L-histidine = ADP + protein N-phospho-L-histidine.</text>
        <dbReference type="EC" id="2.7.13.3"/>
    </reaction>
</comment>
<dbReference type="Proteomes" id="UP001162734">
    <property type="component" value="Chromosome"/>
</dbReference>
<dbReference type="SUPFAM" id="SSF47384">
    <property type="entry name" value="Homodimeric domain of signal transducing histidine kinase"/>
    <property type="match status" value="1"/>
</dbReference>
<organism evidence="4 5">
    <name type="scientific">Anaeromyxobacter paludicola</name>
    <dbReference type="NCBI Taxonomy" id="2918171"/>
    <lineage>
        <taxon>Bacteria</taxon>
        <taxon>Pseudomonadati</taxon>
        <taxon>Myxococcota</taxon>
        <taxon>Myxococcia</taxon>
        <taxon>Myxococcales</taxon>
        <taxon>Cystobacterineae</taxon>
        <taxon>Anaeromyxobacteraceae</taxon>
        <taxon>Anaeromyxobacter</taxon>
    </lineage>
</organism>